<gene>
    <name evidence="1" type="ORF">EAH_00038610</name>
</gene>
<evidence type="ECO:0000313" key="1">
    <source>
        <dbReference type="EMBL" id="CDI78947.1"/>
    </source>
</evidence>
<dbReference type="Proteomes" id="UP000018050">
    <property type="component" value="Unassembled WGS sequence"/>
</dbReference>
<dbReference type="EMBL" id="HG670939">
    <property type="protein sequence ID" value="CDI78947.1"/>
    <property type="molecule type" value="Genomic_DNA"/>
</dbReference>
<dbReference type="RefSeq" id="XP_013250889.1">
    <property type="nucleotide sequence ID" value="XM_013395435.1"/>
</dbReference>
<sequence length="155" mass="16764">MSTAKGVAVDMWRGSALVGEEETCAEVVAADMDGSRLVVVTICERGRSRAGIDEEWVVWAMGDWLRYVDRASALADEEETFAEVVAADVDGSRLVVATIFSKHVRAWWEGWEGRCAWMNIAGDALVDEEETVAEVVAADVDGSRLVLLTIVSVGG</sequence>
<reference evidence="1" key="2">
    <citation type="submission" date="2013-10" db="EMBL/GenBank/DDBJ databases">
        <authorList>
            <person name="Aslett M."/>
        </authorList>
    </citation>
    <scope>NUCLEOTIDE SEQUENCE [LARGE SCALE GENOMIC DNA]</scope>
    <source>
        <strain evidence="1">Houghton</strain>
    </source>
</reference>
<dbReference type="AlphaFoldDB" id="U6GH93"/>
<dbReference type="VEuPathDB" id="ToxoDB:EAH_00038610"/>
<name>U6GH93_EIMAC</name>
<proteinExistence type="predicted"/>
<keyword evidence="2" id="KW-1185">Reference proteome</keyword>
<accession>U6GH93</accession>
<dbReference type="GeneID" id="25271931"/>
<evidence type="ECO:0000313" key="2">
    <source>
        <dbReference type="Proteomes" id="UP000018050"/>
    </source>
</evidence>
<organism evidence="1 2">
    <name type="scientific">Eimeria acervulina</name>
    <name type="common">Coccidian parasite</name>
    <dbReference type="NCBI Taxonomy" id="5801"/>
    <lineage>
        <taxon>Eukaryota</taxon>
        <taxon>Sar</taxon>
        <taxon>Alveolata</taxon>
        <taxon>Apicomplexa</taxon>
        <taxon>Conoidasida</taxon>
        <taxon>Coccidia</taxon>
        <taxon>Eucoccidiorida</taxon>
        <taxon>Eimeriorina</taxon>
        <taxon>Eimeriidae</taxon>
        <taxon>Eimeria</taxon>
    </lineage>
</organism>
<reference evidence="1" key="1">
    <citation type="submission" date="2013-10" db="EMBL/GenBank/DDBJ databases">
        <title>Genomic analysis of the causative agents of coccidiosis in chickens.</title>
        <authorList>
            <person name="Reid A.J."/>
            <person name="Blake D."/>
            <person name="Billington K."/>
            <person name="Browne H."/>
            <person name="Dunn M."/>
            <person name="Hung S."/>
            <person name="Kawahara F."/>
            <person name="Miranda-Saavedra D."/>
            <person name="Mourier T."/>
            <person name="Nagra H."/>
            <person name="Otto T.D."/>
            <person name="Rawlings N."/>
            <person name="Sanchez A."/>
            <person name="Sanders M."/>
            <person name="Subramaniam C."/>
            <person name="Tay Y."/>
            <person name="Dear P."/>
            <person name="Doerig C."/>
            <person name="Gruber A."/>
            <person name="Parkinson J."/>
            <person name="Shirley M."/>
            <person name="Wan K.L."/>
            <person name="Berriman M."/>
            <person name="Tomley F."/>
            <person name="Pain A."/>
        </authorList>
    </citation>
    <scope>NUCLEOTIDE SEQUENCE [LARGE SCALE GENOMIC DNA]</scope>
    <source>
        <strain evidence="1">Houghton</strain>
    </source>
</reference>
<protein>
    <submittedName>
        <fullName evidence="1">Uncharacterized protein</fullName>
    </submittedName>
</protein>